<keyword evidence="14" id="KW-0547">Nucleotide-binding</keyword>
<evidence type="ECO:0000256" key="7">
    <source>
        <dbReference type="ARBA" id="ARBA00022857"/>
    </source>
</evidence>
<dbReference type="Proteomes" id="UP000178951">
    <property type="component" value="Unassembled WGS sequence"/>
</dbReference>
<dbReference type="PIRSF" id="PIRSF006621">
    <property type="entry name" value="Dus"/>
    <property type="match status" value="1"/>
</dbReference>
<dbReference type="InterPro" id="IPR001269">
    <property type="entry name" value="DUS_fam"/>
</dbReference>
<organism evidence="16 17">
    <name type="scientific">candidate division WOR-1 bacterium RIFOXYB2_FULL_48_7</name>
    <dbReference type="NCBI Taxonomy" id="1802583"/>
    <lineage>
        <taxon>Bacteria</taxon>
        <taxon>Bacillati</taxon>
        <taxon>Saganbacteria</taxon>
    </lineage>
</organism>
<evidence type="ECO:0000256" key="13">
    <source>
        <dbReference type="PIRSR" id="PIRSR006621-1"/>
    </source>
</evidence>
<keyword evidence="4 12" id="KW-0285">Flavoprotein</keyword>
<protein>
    <recommendedName>
        <fullName evidence="12">tRNA-dihydrouridine synthase</fullName>
        <ecNumber evidence="12">1.3.1.-</ecNumber>
    </recommendedName>
</protein>
<evidence type="ECO:0000313" key="17">
    <source>
        <dbReference type="Proteomes" id="UP000178951"/>
    </source>
</evidence>
<keyword evidence="5 12" id="KW-0288">FMN</keyword>
<gene>
    <name evidence="16" type="ORF">A2311_02190</name>
</gene>
<dbReference type="Gene3D" id="1.10.1200.80">
    <property type="entry name" value="Putative flavin oxidoreducatase, domain 2"/>
    <property type="match status" value="1"/>
</dbReference>
<dbReference type="STRING" id="1802583.A2311_02190"/>
<feature type="binding site" evidence="14">
    <location>
        <begin position="227"/>
        <end position="228"/>
    </location>
    <ligand>
        <name>FMN</name>
        <dbReference type="ChEBI" id="CHEBI:58210"/>
    </ligand>
</feature>
<comment type="cofactor">
    <cofactor evidence="1 12 14">
        <name>FMN</name>
        <dbReference type="ChEBI" id="CHEBI:58210"/>
    </cofactor>
</comment>
<dbReference type="InterPro" id="IPR004652">
    <property type="entry name" value="DusB-like"/>
</dbReference>
<keyword evidence="8" id="KW-0694">RNA-binding</keyword>
<comment type="similarity">
    <text evidence="12">Belongs to the dus family.</text>
</comment>
<evidence type="ECO:0000256" key="8">
    <source>
        <dbReference type="ARBA" id="ARBA00022884"/>
    </source>
</evidence>
<feature type="binding site" evidence="14">
    <location>
        <begin position="17"/>
        <end position="19"/>
    </location>
    <ligand>
        <name>FMN</name>
        <dbReference type="ChEBI" id="CHEBI:58210"/>
    </ligand>
</feature>
<evidence type="ECO:0000256" key="2">
    <source>
        <dbReference type="ARBA" id="ARBA00002790"/>
    </source>
</evidence>
<dbReference type="PROSITE" id="PS01136">
    <property type="entry name" value="UPF0034"/>
    <property type="match status" value="1"/>
</dbReference>
<evidence type="ECO:0000256" key="4">
    <source>
        <dbReference type="ARBA" id="ARBA00022630"/>
    </source>
</evidence>
<comment type="catalytic activity">
    <reaction evidence="11">
        <text>a 5,6-dihydrouridine in tRNA + NAD(+) = a uridine in tRNA + NADH + H(+)</text>
        <dbReference type="Rhea" id="RHEA:54452"/>
        <dbReference type="Rhea" id="RHEA-COMP:13339"/>
        <dbReference type="Rhea" id="RHEA-COMP:13887"/>
        <dbReference type="ChEBI" id="CHEBI:15378"/>
        <dbReference type="ChEBI" id="CHEBI:57540"/>
        <dbReference type="ChEBI" id="CHEBI:57945"/>
        <dbReference type="ChEBI" id="CHEBI:65315"/>
        <dbReference type="ChEBI" id="CHEBI:74443"/>
    </reaction>
</comment>
<feature type="binding site" evidence="14">
    <location>
        <position position="71"/>
    </location>
    <ligand>
        <name>FMN</name>
        <dbReference type="ChEBI" id="CHEBI:58210"/>
    </ligand>
</feature>
<dbReference type="AlphaFoldDB" id="A0A1F4TKZ0"/>
<dbReference type="InterPro" id="IPR018517">
    <property type="entry name" value="tRNA_hU_synthase_CS"/>
</dbReference>
<dbReference type="GO" id="GO:0050660">
    <property type="term" value="F:flavin adenine dinucleotide binding"/>
    <property type="evidence" value="ECO:0007669"/>
    <property type="project" value="InterPro"/>
</dbReference>
<dbReference type="GO" id="GO:0000049">
    <property type="term" value="F:tRNA binding"/>
    <property type="evidence" value="ECO:0007669"/>
    <property type="project" value="UniProtKB-KW"/>
</dbReference>
<name>A0A1F4TKZ0_UNCSA</name>
<evidence type="ECO:0000256" key="3">
    <source>
        <dbReference type="ARBA" id="ARBA00022555"/>
    </source>
</evidence>
<dbReference type="NCBIfam" id="TIGR00737">
    <property type="entry name" value="nifR3_yhdG"/>
    <property type="match status" value="1"/>
</dbReference>
<dbReference type="GO" id="GO:0017150">
    <property type="term" value="F:tRNA dihydrouridine synthase activity"/>
    <property type="evidence" value="ECO:0007669"/>
    <property type="project" value="InterPro"/>
</dbReference>
<evidence type="ECO:0000256" key="14">
    <source>
        <dbReference type="PIRSR" id="PIRSR006621-2"/>
    </source>
</evidence>
<feature type="binding site" evidence="14">
    <location>
        <position position="141"/>
    </location>
    <ligand>
        <name>FMN</name>
        <dbReference type="ChEBI" id="CHEBI:58210"/>
    </ligand>
</feature>
<dbReference type="InterPro" id="IPR024036">
    <property type="entry name" value="tRNA-dHydroUridine_Synthase_C"/>
</dbReference>
<keyword evidence="6 12" id="KW-0819">tRNA processing</keyword>
<evidence type="ECO:0000256" key="9">
    <source>
        <dbReference type="ARBA" id="ARBA00023002"/>
    </source>
</evidence>
<evidence type="ECO:0000256" key="5">
    <source>
        <dbReference type="ARBA" id="ARBA00022643"/>
    </source>
</evidence>
<feature type="domain" description="DUS-like FMN-binding" evidence="15">
    <location>
        <begin position="15"/>
        <end position="309"/>
    </location>
</feature>
<evidence type="ECO:0000256" key="12">
    <source>
        <dbReference type="PIRNR" id="PIRNR006621"/>
    </source>
</evidence>
<comment type="function">
    <text evidence="2 12">Catalyzes the synthesis of 5,6-dihydrouridine (D), a modified base found in the D-loop of most tRNAs, via the reduction of the C5-C6 double bond in target uridines.</text>
</comment>
<sequence>MIKIGNKKISTNVFLAPMAGCTDLPFRLIAREFGAGFCFLEMVDANSIIHRKSRLDDYLQSTRQDRPLAAQIIGGDLKIMLKAAKILVAKTKPAFLDLNAGCPVPKMTKKKAGAHLVREPELLYAILNELVGGLDLPVTVKMRLGFGSIDRKQIVKVARGCVKAGVAALFVHGRSRDQGYSGEIDYGTIKAIKEAVAVPVFGSGNIFNAVKAAEMFSKTGCDGVLVARGALGNPWIFQAIARQKDEIVPKEEKIAVLQKHLQLIDKYKRVSERVKIGLMRKTALWYLKGFANSAGLRGQVTTVQSYREMLSFLAGI</sequence>
<dbReference type="PANTHER" id="PTHR45846:SF1">
    <property type="entry name" value="TRNA-DIHYDROURIDINE(47) SYNTHASE [NAD(P)(+)]-LIKE"/>
    <property type="match status" value="1"/>
</dbReference>
<feature type="binding site" evidence="14">
    <location>
        <position position="172"/>
    </location>
    <ligand>
        <name>FMN</name>
        <dbReference type="ChEBI" id="CHEBI:58210"/>
    </ligand>
</feature>
<evidence type="ECO:0000256" key="6">
    <source>
        <dbReference type="ARBA" id="ARBA00022694"/>
    </source>
</evidence>
<proteinExistence type="inferred from homology"/>
<reference evidence="16 17" key="1">
    <citation type="journal article" date="2016" name="Nat. Commun.">
        <title>Thousands of microbial genomes shed light on interconnected biogeochemical processes in an aquifer system.</title>
        <authorList>
            <person name="Anantharaman K."/>
            <person name="Brown C.T."/>
            <person name="Hug L.A."/>
            <person name="Sharon I."/>
            <person name="Castelle C.J."/>
            <person name="Probst A.J."/>
            <person name="Thomas B.C."/>
            <person name="Singh A."/>
            <person name="Wilkins M.J."/>
            <person name="Karaoz U."/>
            <person name="Brodie E.L."/>
            <person name="Williams K.H."/>
            <person name="Hubbard S.S."/>
            <person name="Banfield J.F."/>
        </authorList>
    </citation>
    <scope>NUCLEOTIDE SEQUENCE [LARGE SCALE GENOMIC DNA]</scope>
</reference>
<evidence type="ECO:0000313" key="16">
    <source>
        <dbReference type="EMBL" id="OGC33200.1"/>
    </source>
</evidence>
<comment type="catalytic activity">
    <reaction evidence="10">
        <text>a 5,6-dihydrouridine in tRNA + NADP(+) = a uridine in tRNA + NADPH + H(+)</text>
        <dbReference type="Rhea" id="RHEA:23624"/>
        <dbReference type="Rhea" id="RHEA-COMP:13339"/>
        <dbReference type="Rhea" id="RHEA-COMP:13887"/>
        <dbReference type="ChEBI" id="CHEBI:15378"/>
        <dbReference type="ChEBI" id="CHEBI:57783"/>
        <dbReference type="ChEBI" id="CHEBI:58349"/>
        <dbReference type="ChEBI" id="CHEBI:65315"/>
        <dbReference type="ChEBI" id="CHEBI:74443"/>
    </reaction>
</comment>
<comment type="caution">
    <text evidence="16">The sequence shown here is derived from an EMBL/GenBank/DDBJ whole genome shotgun (WGS) entry which is preliminary data.</text>
</comment>
<dbReference type="Gene3D" id="3.20.20.70">
    <property type="entry name" value="Aldolase class I"/>
    <property type="match status" value="1"/>
</dbReference>
<keyword evidence="3" id="KW-0820">tRNA-binding</keyword>
<feature type="active site" description="Proton donor" evidence="13">
    <location>
        <position position="102"/>
    </location>
</feature>
<keyword evidence="9 12" id="KW-0560">Oxidoreductase</keyword>
<dbReference type="SUPFAM" id="SSF51395">
    <property type="entry name" value="FMN-linked oxidoreductases"/>
    <property type="match status" value="1"/>
</dbReference>
<evidence type="ECO:0000256" key="11">
    <source>
        <dbReference type="ARBA" id="ARBA00048802"/>
    </source>
</evidence>
<dbReference type="CDD" id="cd02801">
    <property type="entry name" value="DUS_like_FMN"/>
    <property type="match status" value="1"/>
</dbReference>
<keyword evidence="7" id="KW-0521">NADP</keyword>
<evidence type="ECO:0000256" key="1">
    <source>
        <dbReference type="ARBA" id="ARBA00001917"/>
    </source>
</evidence>
<dbReference type="EMBL" id="MEUF01000065">
    <property type="protein sequence ID" value="OGC33200.1"/>
    <property type="molecule type" value="Genomic_DNA"/>
</dbReference>
<dbReference type="Pfam" id="PF01207">
    <property type="entry name" value="Dus"/>
    <property type="match status" value="1"/>
</dbReference>
<dbReference type="InterPro" id="IPR035587">
    <property type="entry name" value="DUS-like_FMN-bd"/>
</dbReference>
<dbReference type="EC" id="1.3.1.-" evidence="12"/>
<evidence type="ECO:0000259" key="15">
    <source>
        <dbReference type="Pfam" id="PF01207"/>
    </source>
</evidence>
<dbReference type="InterPro" id="IPR013785">
    <property type="entry name" value="Aldolase_TIM"/>
</dbReference>
<dbReference type="PANTHER" id="PTHR45846">
    <property type="entry name" value="TRNA-DIHYDROURIDINE(47) SYNTHASE [NAD(P)(+)]-LIKE"/>
    <property type="match status" value="1"/>
</dbReference>
<evidence type="ECO:0000256" key="10">
    <source>
        <dbReference type="ARBA" id="ARBA00048205"/>
    </source>
</evidence>
<accession>A0A1F4TKZ0</accession>